<dbReference type="AlphaFoldDB" id="A0AAQ3Q3S4"/>
<dbReference type="PANTHER" id="PTHR32295:SF216">
    <property type="entry name" value="PROTEIN IQ-DOMAIN 3"/>
    <property type="match status" value="1"/>
</dbReference>
<evidence type="ECO:0000256" key="1">
    <source>
        <dbReference type="ARBA" id="ARBA00022860"/>
    </source>
</evidence>
<evidence type="ECO:0000313" key="6">
    <source>
        <dbReference type="EMBL" id="WOK95515.1"/>
    </source>
</evidence>
<evidence type="ECO:0000256" key="3">
    <source>
        <dbReference type="ARBA" id="ARBA00024378"/>
    </source>
</evidence>
<dbReference type="PROSITE" id="PS50096">
    <property type="entry name" value="IQ"/>
    <property type="match status" value="1"/>
</dbReference>
<sequence>MGRKGKWFIAVKRVFSPESNEKKSQKTHKSKRKWKFGKPKYSYHSSEVVEKTSTDVFKPLPVPLNQGIKLAKVEDEQSKHAYSVALAGAVAAEAAAVAAQAAVEVVHLTTTTPATTTRLAGKSSEEAAAIKIQTTFRGFLARRSLQGLRGLVRLRALADGNTAKRQTVNTLHCMQTLSRVQSQIHSRRVRMREENQALQRQLQMKHERELEKLKIGEEWDDSLQSKEQIEANLLNKHEAAIRRERALAYAFCHQWKNSTRTVMPTFTDPNNPQWGWSWLERWMASRPWESRNMIDKDTTDYASMKGVNLSVAEQIVKLYDHRDAKLERTPTDFHKANCLTNRQSPLTPSSKLSFGGKKKSVSPRCGLFLGNDSRSMASFQSEPPRRQSIAGSSVRDDDSLASSPSIPSYMASTESARAKSRFQCPPDNKAETPEKGSVNSVKKRLSYPMTDEYMSSPARVRRHSGPPKVDAASLKEAAVRVEQVSNGENRQPRPSAVDESVW</sequence>
<keyword evidence="1" id="KW-0112">Calmodulin-binding</keyword>
<gene>
    <name evidence="6" type="ORF">Cni_G04222</name>
</gene>
<name>A0AAQ3Q3S4_9LILI</name>
<keyword evidence="7" id="KW-1185">Reference proteome</keyword>
<dbReference type="Pfam" id="PF00612">
    <property type="entry name" value="IQ"/>
    <property type="match status" value="1"/>
</dbReference>
<evidence type="ECO:0000259" key="5">
    <source>
        <dbReference type="Pfam" id="PF13178"/>
    </source>
</evidence>
<dbReference type="Proteomes" id="UP001327560">
    <property type="component" value="Chromosome 1"/>
</dbReference>
<feature type="region of interest" description="Disordered" evidence="4">
    <location>
        <begin position="338"/>
        <end position="502"/>
    </location>
</feature>
<organism evidence="6 7">
    <name type="scientific">Canna indica</name>
    <name type="common">Indian-shot</name>
    <dbReference type="NCBI Taxonomy" id="4628"/>
    <lineage>
        <taxon>Eukaryota</taxon>
        <taxon>Viridiplantae</taxon>
        <taxon>Streptophyta</taxon>
        <taxon>Embryophyta</taxon>
        <taxon>Tracheophyta</taxon>
        <taxon>Spermatophyta</taxon>
        <taxon>Magnoliopsida</taxon>
        <taxon>Liliopsida</taxon>
        <taxon>Zingiberales</taxon>
        <taxon>Cannaceae</taxon>
        <taxon>Canna</taxon>
    </lineage>
</organism>
<dbReference type="EMBL" id="CP136890">
    <property type="protein sequence ID" value="WOK95515.1"/>
    <property type="molecule type" value="Genomic_DNA"/>
</dbReference>
<feature type="compositionally biased region" description="Polar residues" evidence="4">
    <location>
        <begin position="372"/>
        <end position="381"/>
    </location>
</feature>
<evidence type="ECO:0000256" key="4">
    <source>
        <dbReference type="SAM" id="MobiDB-lite"/>
    </source>
</evidence>
<evidence type="ECO:0000313" key="7">
    <source>
        <dbReference type="Proteomes" id="UP001327560"/>
    </source>
</evidence>
<proteinExistence type="inferred from homology"/>
<dbReference type="PANTHER" id="PTHR32295">
    <property type="entry name" value="IQ-DOMAIN 5-RELATED"/>
    <property type="match status" value="1"/>
</dbReference>
<reference evidence="6 7" key="1">
    <citation type="submission" date="2023-10" db="EMBL/GenBank/DDBJ databases">
        <title>Chromosome-scale genome assembly provides insights into flower coloration mechanisms of Canna indica.</title>
        <authorList>
            <person name="Li C."/>
        </authorList>
    </citation>
    <scope>NUCLEOTIDE SEQUENCE [LARGE SCALE GENOMIC DNA]</scope>
    <source>
        <tissue evidence="6">Flower</tissue>
    </source>
</reference>
<feature type="domain" description="DUF4005" evidence="5">
    <location>
        <begin position="384"/>
        <end position="458"/>
    </location>
</feature>
<evidence type="ECO:0000256" key="2">
    <source>
        <dbReference type="ARBA" id="ARBA00024341"/>
    </source>
</evidence>
<feature type="compositionally biased region" description="Polar residues" evidence="4">
    <location>
        <begin position="400"/>
        <end position="415"/>
    </location>
</feature>
<protein>
    <recommendedName>
        <fullName evidence="5">DUF4005 domain-containing protein</fullName>
    </recommendedName>
</protein>
<dbReference type="SMART" id="SM00015">
    <property type="entry name" value="IQ"/>
    <property type="match status" value="1"/>
</dbReference>
<comment type="similarity">
    <text evidence="2">Belongs to the IQD family.</text>
</comment>
<dbReference type="GO" id="GO:0005516">
    <property type="term" value="F:calmodulin binding"/>
    <property type="evidence" value="ECO:0007669"/>
    <property type="project" value="UniProtKB-KW"/>
</dbReference>
<accession>A0AAQ3Q3S4</accession>
<feature type="compositionally biased region" description="Polar residues" evidence="4">
    <location>
        <begin position="338"/>
        <end position="348"/>
    </location>
</feature>
<dbReference type="Pfam" id="PF13178">
    <property type="entry name" value="DUF4005"/>
    <property type="match status" value="1"/>
</dbReference>
<comment type="subunit">
    <text evidence="3">Binds to multiple calmodulin (CaM) in the presence of Ca(2+) and CaM-like proteins.</text>
</comment>
<dbReference type="InterPro" id="IPR000048">
    <property type="entry name" value="IQ_motif_EF-hand-BS"/>
</dbReference>
<dbReference type="InterPro" id="IPR025064">
    <property type="entry name" value="DUF4005"/>
</dbReference>